<dbReference type="InterPro" id="IPR003428">
    <property type="entry name" value="MAM33"/>
</dbReference>
<dbReference type="PANTHER" id="PTHR10826:SF1">
    <property type="entry name" value="COMPLEMENT COMPONENT 1 Q SUBCOMPONENT-BINDING PROTEIN, MITOCHONDRIAL"/>
    <property type="match status" value="1"/>
</dbReference>
<proteinExistence type="predicted"/>
<name>A0A4V1IRM5_9FUNG</name>
<sequence>MFSRTICRLRPVASRVVATRAAVSQPLRSFSLSAPRLSHGSGDLDLAKKLDEERKFEIEQFQPLQNQGILTQGVWKLTEKAGEKEVTLSRSFGNEKINVLFTTDAMTDAQDLEDPEDDSERVVPVSVSIIVEKKAGAADHGALEISATIQDNSFFIDGVSFLPSVSIVNDNTAEGDWQRRGRYGGPVFSDLEETVQDQFHTFLEERGFDEELATFIAAYVESKEQKEYVGWLEQVSAFVAK</sequence>
<dbReference type="SUPFAM" id="SSF54529">
    <property type="entry name" value="Mitochondrial glycoprotein MAM33-like"/>
    <property type="match status" value="1"/>
</dbReference>
<reference evidence="2" key="1">
    <citation type="journal article" date="2018" name="Nat. Microbiol.">
        <title>Leveraging single-cell genomics to expand the fungal tree of life.</title>
        <authorList>
            <person name="Ahrendt S.R."/>
            <person name="Quandt C.A."/>
            <person name="Ciobanu D."/>
            <person name="Clum A."/>
            <person name="Salamov A."/>
            <person name="Andreopoulos B."/>
            <person name="Cheng J.F."/>
            <person name="Woyke T."/>
            <person name="Pelin A."/>
            <person name="Henrissat B."/>
            <person name="Reynolds N.K."/>
            <person name="Benny G.L."/>
            <person name="Smith M.E."/>
            <person name="James T.Y."/>
            <person name="Grigoriev I.V."/>
        </authorList>
    </citation>
    <scope>NUCLEOTIDE SEQUENCE [LARGE SCALE GENOMIC DNA]</scope>
</reference>
<evidence type="ECO:0000313" key="1">
    <source>
        <dbReference type="EMBL" id="RKO90577.1"/>
    </source>
</evidence>
<dbReference type="Proteomes" id="UP000269721">
    <property type="component" value="Unassembled WGS sequence"/>
</dbReference>
<dbReference type="GO" id="GO:0005759">
    <property type="term" value="C:mitochondrial matrix"/>
    <property type="evidence" value="ECO:0007669"/>
    <property type="project" value="InterPro"/>
</dbReference>
<dbReference type="AlphaFoldDB" id="A0A4V1IRM5"/>
<dbReference type="EMBL" id="KZ995483">
    <property type="protein sequence ID" value="RKO90577.1"/>
    <property type="molecule type" value="Genomic_DNA"/>
</dbReference>
<accession>A0A4V1IRM5</accession>
<dbReference type="OrthoDB" id="278212at2759"/>
<evidence type="ECO:0000313" key="2">
    <source>
        <dbReference type="Proteomes" id="UP000269721"/>
    </source>
</evidence>
<dbReference type="PANTHER" id="PTHR10826">
    <property type="entry name" value="COMPLEMENT COMPONENT 1"/>
    <property type="match status" value="1"/>
</dbReference>
<dbReference type="GO" id="GO:0042256">
    <property type="term" value="P:cytosolic ribosome assembly"/>
    <property type="evidence" value="ECO:0007669"/>
    <property type="project" value="TreeGrafter"/>
</dbReference>
<dbReference type="Gene3D" id="3.10.280.10">
    <property type="entry name" value="Mitochondrial glycoprotein"/>
    <property type="match status" value="1"/>
</dbReference>
<keyword evidence="2" id="KW-1185">Reference proteome</keyword>
<organism evidence="1 2">
    <name type="scientific">Blyttiomyces helicus</name>
    <dbReference type="NCBI Taxonomy" id="388810"/>
    <lineage>
        <taxon>Eukaryota</taxon>
        <taxon>Fungi</taxon>
        <taxon>Fungi incertae sedis</taxon>
        <taxon>Chytridiomycota</taxon>
        <taxon>Chytridiomycota incertae sedis</taxon>
        <taxon>Chytridiomycetes</taxon>
        <taxon>Chytridiomycetes incertae sedis</taxon>
        <taxon>Blyttiomyces</taxon>
    </lineage>
</organism>
<dbReference type="Pfam" id="PF02330">
    <property type="entry name" value="MAM33"/>
    <property type="match status" value="1"/>
</dbReference>
<gene>
    <name evidence="1" type="ORF">BDK51DRAFT_31640</name>
</gene>
<dbReference type="InterPro" id="IPR036561">
    <property type="entry name" value="MAM33_sf"/>
</dbReference>
<protein>
    <submittedName>
        <fullName evidence="1">Mitochondrial glyco protein</fullName>
    </submittedName>
</protein>